<feature type="transmembrane region" description="Helical" evidence="6">
    <location>
        <begin position="108"/>
        <end position="126"/>
    </location>
</feature>
<dbReference type="GeneID" id="83613966"/>
<protein>
    <recommendedName>
        <fullName evidence="6">Probable membrane transporter protein</fullName>
    </recommendedName>
</protein>
<name>A0AAW7CZ91_9GAMM</name>
<comment type="similarity">
    <text evidence="2 6">Belongs to the 4-toluene sulfonate uptake permease (TSUP) (TC 2.A.102) family.</text>
</comment>
<dbReference type="Proteomes" id="UP001224739">
    <property type="component" value="Unassembled WGS sequence"/>
</dbReference>
<evidence type="ECO:0000256" key="3">
    <source>
        <dbReference type="ARBA" id="ARBA00022692"/>
    </source>
</evidence>
<dbReference type="InterPro" id="IPR002781">
    <property type="entry name" value="TM_pro_TauE-like"/>
</dbReference>
<evidence type="ECO:0000313" key="7">
    <source>
        <dbReference type="EMBL" id="MDL5356285.1"/>
    </source>
</evidence>
<comment type="caution">
    <text evidence="7">The sequence shown here is derived from an EMBL/GenBank/DDBJ whole genome shotgun (WGS) entry which is preliminary data.</text>
</comment>
<evidence type="ECO:0000256" key="5">
    <source>
        <dbReference type="ARBA" id="ARBA00023136"/>
    </source>
</evidence>
<evidence type="ECO:0000256" key="4">
    <source>
        <dbReference type="ARBA" id="ARBA00022989"/>
    </source>
</evidence>
<proteinExistence type="inferred from homology"/>
<gene>
    <name evidence="7" type="ORF">QSH02_15700</name>
</gene>
<evidence type="ECO:0000256" key="1">
    <source>
        <dbReference type="ARBA" id="ARBA00004141"/>
    </source>
</evidence>
<dbReference type="RefSeq" id="WP_109396416.1">
    <property type="nucleotide sequence ID" value="NZ_JASVWJ010000016.1"/>
</dbReference>
<feature type="transmembrane region" description="Helical" evidence="6">
    <location>
        <begin position="82"/>
        <end position="102"/>
    </location>
</feature>
<keyword evidence="5 6" id="KW-0472">Membrane</keyword>
<organism evidence="7 8">
    <name type="scientific">Proteus faecis</name>
    <dbReference type="NCBI Taxonomy" id="2050967"/>
    <lineage>
        <taxon>Bacteria</taxon>
        <taxon>Pseudomonadati</taxon>
        <taxon>Pseudomonadota</taxon>
        <taxon>Gammaproteobacteria</taxon>
        <taxon>Enterobacterales</taxon>
        <taxon>Morganellaceae</taxon>
        <taxon>Proteus</taxon>
    </lineage>
</organism>
<feature type="transmembrane region" description="Helical" evidence="6">
    <location>
        <begin position="250"/>
        <end position="267"/>
    </location>
</feature>
<dbReference type="PANTHER" id="PTHR43701:SF2">
    <property type="entry name" value="MEMBRANE TRANSPORTER PROTEIN YJNA-RELATED"/>
    <property type="match status" value="1"/>
</dbReference>
<keyword evidence="6" id="KW-1003">Cell membrane</keyword>
<evidence type="ECO:0000256" key="2">
    <source>
        <dbReference type="ARBA" id="ARBA00009142"/>
    </source>
</evidence>
<evidence type="ECO:0000313" key="8">
    <source>
        <dbReference type="Proteomes" id="UP001224739"/>
    </source>
</evidence>
<accession>A0AAW7CZ91</accession>
<dbReference type="GO" id="GO:0005886">
    <property type="term" value="C:plasma membrane"/>
    <property type="evidence" value="ECO:0007669"/>
    <property type="project" value="UniProtKB-SubCell"/>
</dbReference>
<feature type="transmembrane region" description="Helical" evidence="6">
    <location>
        <begin position="184"/>
        <end position="204"/>
    </location>
</feature>
<feature type="transmembrane region" description="Helical" evidence="6">
    <location>
        <begin position="216"/>
        <end position="238"/>
    </location>
</feature>
<dbReference type="PANTHER" id="PTHR43701">
    <property type="entry name" value="MEMBRANE TRANSPORTER PROTEIN MJ0441-RELATED"/>
    <property type="match status" value="1"/>
</dbReference>
<reference evidence="7" key="1">
    <citation type="submission" date="2023-06" db="EMBL/GenBank/DDBJ databases">
        <title>Acute promotion of culturable opportunistic pathogens and persistent increase of antibiotic resistance following antibiotic exposure in mouse gut microbiota.</title>
        <authorList>
            <person name="Li L."/>
            <person name="Wang B."/>
            <person name="Sun Y."/>
            <person name="Wang M."/>
            <person name="Xu H."/>
        </authorList>
    </citation>
    <scope>NUCLEOTIDE SEQUENCE</scope>
    <source>
        <strain evidence="7">EPA10_1</strain>
    </source>
</reference>
<sequence>MTLWLISFGLISGITTWLFGFGGGFVTVPLLYTLILTLWGIDSLPAEHAMQIAVATSALIMLFSATVTTITHHKAKRLNWSIMSILFIGIAFGGIVGALLALTVEGTWIKWFFIGYLFVTILDCYFRPGFMAPTTHNAKKVTKAKESINGTVIGIIATFLGVGGSVMTVPLLRRRGTPMAQSAAMANALTLPLALTATCTYVALSFTSPLNSESGFIGYIWLKAALILICSTWVGLKISERFLSRIPDKWHARIYPLLLILVLIVMLF</sequence>
<dbReference type="AlphaFoldDB" id="A0AAW7CZ91"/>
<dbReference type="InterPro" id="IPR051598">
    <property type="entry name" value="TSUP/Inactive_protease-like"/>
</dbReference>
<keyword evidence="3 6" id="KW-0812">Transmembrane</keyword>
<feature type="transmembrane region" description="Helical" evidence="6">
    <location>
        <begin position="147"/>
        <end position="172"/>
    </location>
</feature>
<dbReference type="EMBL" id="JASVWL010000016">
    <property type="protein sequence ID" value="MDL5356285.1"/>
    <property type="molecule type" value="Genomic_DNA"/>
</dbReference>
<feature type="transmembrane region" description="Helical" evidence="6">
    <location>
        <begin position="7"/>
        <end position="32"/>
    </location>
</feature>
<evidence type="ECO:0000256" key="6">
    <source>
        <dbReference type="RuleBase" id="RU363041"/>
    </source>
</evidence>
<comment type="subcellular location">
    <subcellularLocation>
        <location evidence="6">Cell membrane</location>
        <topology evidence="6">Multi-pass membrane protein</topology>
    </subcellularLocation>
    <subcellularLocation>
        <location evidence="1">Membrane</location>
        <topology evidence="1">Multi-pass membrane protein</topology>
    </subcellularLocation>
</comment>
<feature type="transmembrane region" description="Helical" evidence="6">
    <location>
        <begin position="52"/>
        <end position="70"/>
    </location>
</feature>
<keyword evidence="4 6" id="KW-1133">Transmembrane helix</keyword>
<dbReference type="Pfam" id="PF01925">
    <property type="entry name" value="TauE"/>
    <property type="match status" value="1"/>
</dbReference>